<name>A0A5C7IHN3_9ROSI</name>
<dbReference type="GO" id="GO:0016020">
    <property type="term" value="C:membrane"/>
    <property type="evidence" value="ECO:0007669"/>
    <property type="project" value="TreeGrafter"/>
</dbReference>
<protein>
    <submittedName>
        <fullName evidence="2">Uncharacterized protein</fullName>
    </submittedName>
</protein>
<accession>A0A5C7IHN3</accession>
<dbReference type="InterPro" id="IPR002110">
    <property type="entry name" value="Ankyrin_rpt"/>
</dbReference>
<proteinExistence type="predicted"/>
<sequence length="477" mass="53648">MFQQQAESEGVQPNHNNNMPNSISEEPINRLPSNLGGSAHQSQLFYMSNSSSDEPILQLPSNLGGSAHQPDQLSEPKSESESEPESEPEIWSAENLKYYRSFHNAAKRGDWESAKSFIENDPDALAARITADSKTVFHVAALCDQWGFILKLLELVSSPESIAVQDKYGKTVLHYVAQGGSLKTAKALVQKNVGLPQIGDNRRDPPLFHSIWSESKELIWYLSSKTSVDLSPDLTPWILRTLILSGYHDIALDFVRRDPNLALAKDVKGTSLLYWLATNPSYFFSGSNLGLIERWIYKLLQGFKRLLWKAIVQLAPSVNMVRDAQLKHECAVELVNHVCTQLSNMSFQEIDDFLTDPDSNILDSAIKCGIEEIVRTLLLQFPDLIDILVWSNRNILQAAIEYRQENIVNVIKEISTTTTKRLGSYFIESKGVTLHLAGKLAPAFKLFSVSGAALQMQRELQWFKVSIMSNYFNTTHF</sequence>
<dbReference type="SUPFAM" id="SSF48403">
    <property type="entry name" value="Ankyrin repeat"/>
    <property type="match status" value="1"/>
</dbReference>
<feature type="compositionally biased region" description="Polar residues" evidence="1">
    <location>
        <begin position="1"/>
        <end position="24"/>
    </location>
</feature>
<dbReference type="AlphaFoldDB" id="A0A5C7IHN3"/>
<feature type="region of interest" description="Disordered" evidence="1">
    <location>
        <begin position="1"/>
        <end position="43"/>
    </location>
</feature>
<dbReference type="PANTHER" id="PTHR24177">
    <property type="entry name" value="CASKIN"/>
    <property type="match status" value="1"/>
</dbReference>
<dbReference type="SMART" id="SM00248">
    <property type="entry name" value="ANK"/>
    <property type="match status" value="4"/>
</dbReference>
<dbReference type="EMBL" id="VAHF01000002">
    <property type="protein sequence ID" value="TXG68631.1"/>
    <property type="molecule type" value="Genomic_DNA"/>
</dbReference>
<organism evidence="2 3">
    <name type="scientific">Acer yangbiense</name>
    <dbReference type="NCBI Taxonomy" id="1000413"/>
    <lineage>
        <taxon>Eukaryota</taxon>
        <taxon>Viridiplantae</taxon>
        <taxon>Streptophyta</taxon>
        <taxon>Embryophyta</taxon>
        <taxon>Tracheophyta</taxon>
        <taxon>Spermatophyta</taxon>
        <taxon>Magnoliopsida</taxon>
        <taxon>eudicotyledons</taxon>
        <taxon>Gunneridae</taxon>
        <taxon>Pentapetalae</taxon>
        <taxon>rosids</taxon>
        <taxon>malvids</taxon>
        <taxon>Sapindales</taxon>
        <taxon>Sapindaceae</taxon>
        <taxon>Hippocastanoideae</taxon>
        <taxon>Acereae</taxon>
        <taxon>Acer</taxon>
    </lineage>
</organism>
<gene>
    <name evidence="2" type="ORF">EZV62_003566</name>
</gene>
<dbReference type="OrthoDB" id="1925304at2759"/>
<evidence type="ECO:0000313" key="3">
    <source>
        <dbReference type="Proteomes" id="UP000323000"/>
    </source>
</evidence>
<evidence type="ECO:0000313" key="2">
    <source>
        <dbReference type="EMBL" id="TXG68631.1"/>
    </source>
</evidence>
<dbReference type="Gene3D" id="1.25.40.20">
    <property type="entry name" value="Ankyrin repeat-containing domain"/>
    <property type="match status" value="1"/>
</dbReference>
<feature type="region of interest" description="Disordered" evidence="1">
    <location>
        <begin position="56"/>
        <end position="90"/>
    </location>
</feature>
<feature type="compositionally biased region" description="Polar residues" evidence="1">
    <location>
        <begin position="56"/>
        <end position="72"/>
    </location>
</feature>
<dbReference type="InterPro" id="IPR036770">
    <property type="entry name" value="Ankyrin_rpt-contain_sf"/>
</dbReference>
<comment type="caution">
    <text evidence="2">The sequence shown here is derived from an EMBL/GenBank/DDBJ whole genome shotgun (WGS) entry which is preliminary data.</text>
</comment>
<keyword evidence="3" id="KW-1185">Reference proteome</keyword>
<reference evidence="3" key="1">
    <citation type="journal article" date="2019" name="Gigascience">
        <title>De novo genome assembly of the endangered Acer yangbiense, a plant species with extremely small populations endemic to Yunnan Province, China.</title>
        <authorList>
            <person name="Yang J."/>
            <person name="Wariss H.M."/>
            <person name="Tao L."/>
            <person name="Zhang R."/>
            <person name="Yun Q."/>
            <person name="Hollingsworth P."/>
            <person name="Dao Z."/>
            <person name="Luo G."/>
            <person name="Guo H."/>
            <person name="Ma Y."/>
            <person name="Sun W."/>
        </authorList>
    </citation>
    <scope>NUCLEOTIDE SEQUENCE [LARGE SCALE GENOMIC DNA]</scope>
    <source>
        <strain evidence="3">cv. Malutang</strain>
    </source>
</reference>
<evidence type="ECO:0000256" key="1">
    <source>
        <dbReference type="SAM" id="MobiDB-lite"/>
    </source>
</evidence>
<feature type="compositionally biased region" description="Polar residues" evidence="1">
    <location>
        <begin position="31"/>
        <end position="43"/>
    </location>
</feature>
<dbReference type="Proteomes" id="UP000323000">
    <property type="component" value="Chromosome 2"/>
</dbReference>
<dbReference type="Pfam" id="PF12796">
    <property type="entry name" value="Ank_2"/>
    <property type="match status" value="1"/>
</dbReference>
<dbReference type="PANTHER" id="PTHR24177:SF365">
    <property type="entry name" value="ANKYRIN REPEAT-CONTAINING PROTEIN NPR4-LIKE ISOFORM X1"/>
    <property type="match status" value="1"/>
</dbReference>